<accession>A0A0K2V1D7</accession>
<reference evidence="1" key="1">
    <citation type="submission" date="2014-05" db="EMBL/GenBank/DDBJ databases">
        <authorList>
            <person name="Chronopoulou M."/>
        </authorList>
    </citation>
    <scope>NUCLEOTIDE SEQUENCE</scope>
    <source>
        <tissue evidence="1">Whole organism</tissue>
    </source>
</reference>
<name>A0A0K2V1D7_LEPSM</name>
<protein>
    <submittedName>
        <fullName evidence="1">Uncharacterized protein</fullName>
    </submittedName>
</protein>
<organism evidence="1">
    <name type="scientific">Lepeophtheirus salmonis</name>
    <name type="common">Salmon louse</name>
    <name type="synonym">Caligus salmonis</name>
    <dbReference type="NCBI Taxonomy" id="72036"/>
    <lineage>
        <taxon>Eukaryota</taxon>
        <taxon>Metazoa</taxon>
        <taxon>Ecdysozoa</taxon>
        <taxon>Arthropoda</taxon>
        <taxon>Crustacea</taxon>
        <taxon>Multicrustacea</taxon>
        <taxon>Hexanauplia</taxon>
        <taxon>Copepoda</taxon>
        <taxon>Siphonostomatoida</taxon>
        <taxon>Caligidae</taxon>
        <taxon>Lepeophtheirus</taxon>
    </lineage>
</organism>
<evidence type="ECO:0000313" key="1">
    <source>
        <dbReference type="EMBL" id="CDW44130.1"/>
    </source>
</evidence>
<dbReference type="AlphaFoldDB" id="A0A0K2V1D7"/>
<sequence length="29" mass="3593">MRMAWFLFHNTQSTLVLHYSQKTSKVFKY</sequence>
<proteinExistence type="predicted"/>
<dbReference type="EMBL" id="HACA01026769">
    <property type="protein sequence ID" value="CDW44130.1"/>
    <property type="molecule type" value="Transcribed_RNA"/>
</dbReference>